<evidence type="ECO:0000313" key="2">
    <source>
        <dbReference type="EMBL" id="KIJ11048.1"/>
    </source>
</evidence>
<evidence type="ECO:0000313" key="3">
    <source>
        <dbReference type="Proteomes" id="UP000053647"/>
    </source>
</evidence>
<gene>
    <name evidence="2" type="ORF">PAXINDRAFT_85068</name>
</gene>
<reference evidence="3" key="2">
    <citation type="submission" date="2015-01" db="EMBL/GenBank/DDBJ databases">
        <title>Evolutionary Origins and Diversification of the Mycorrhizal Mutualists.</title>
        <authorList>
            <consortium name="DOE Joint Genome Institute"/>
            <consortium name="Mycorrhizal Genomics Consortium"/>
            <person name="Kohler A."/>
            <person name="Kuo A."/>
            <person name="Nagy L.G."/>
            <person name="Floudas D."/>
            <person name="Copeland A."/>
            <person name="Barry K.W."/>
            <person name="Cichocki N."/>
            <person name="Veneault-Fourrey C."/>
            <person name="LaButti K."/>
            <person name="Lindquist E.A."/>
            <person name="Lipzen A."/>
            <person name="Lundell T."/>
            <person name="Morin E."/>
            <person name="Murat C."/>
            <person name="Riley R."/>
            <person name="Ohm R."/>
            <person name="Sun H."/>
            <person name="Tunlid A."/>
            <person name="Henrissat B."/>
            <person name="Grigoriev I.V."/>
            <person name="Hibbett D.S."/>
            <person name="Martin F."/>
        </authorList>
    </citation>
    <scope>NUCLEOTIDE SEQUENCE [LARGE SCALE GENOMIC DNA]</scope>
    <source>
        <strain evidence="3">ATCC 200175</strain>
    </source>
</reference>
<dbReference type="EMBL" id="KN819388">
    <property type="protein sequence ID" value="KIJ11048.1"/>
    <property type="molecule type" value="Genomic_DNA"/>
</dbReference>
<dbReference type="Proteomes" id="UP000053647">
    <property type="component" value="Unassembled WGS sequence"/>
</dbReference>
<accession>A0A0C9TK03</accession>
<protein>
    <submittedName>
        <fullName evidence="2">Uncharacterized protein</fullName>
    </submittedName>
</protein>
<feature type="compositionally biased region" description="Acidic residues" evidence="1">
    <location>
        <begin position="42"/>
        <end position="54"/>
    </location>
</feature>
<sequence length="216" mass="24395">MDEDDALWHQLEALKDKEDCNCAGCLFVNTPDDESPMPKSESDDEQEDKEDEPPQLEHTQRKKAVLEGKELLPKVLKVLDTIHAEGLSLSLFLNALSWGDDQCTASDRVHYARTGLLLSEELPGILLCWYKPACNKNKGRRPAGACCMLKMFAVDCLDGILERQMEHLALHFTLLPSELSEIHLTEFNFKALIETIKGEALLVWSVMARFSHSNKQ</sequence>
<proteinExistence type="predicted"/>
<reference evidence="2 3" key="1">
    <citation type="submission" date="2014-06" db="EMBL/GenBank/DDBJ databases">
        <authorList>
            <consortium name="DOE Joint Genome Institute"/>
            <person name="Kuo A."/>
            <person name="Kohler A."/>
            <person name="Nagy L.G."/>
            <person name="Floudas D."/>
            <person name="Copeland A."/>
            <person name="Barry K.W."/>
            <person name="Cichocki N."/>
            <person name="Veneault-Fourrey C."/>
            <person name="LaButti K."/>
            <person name="Lindquist E.A."/>
            <person name="Lipzen A."/>
            <person name="Lundell T."/>
            <person name="Morin E."/>
            <person name="Murat C."/>
            <person name="Sun H."/>
            <person name="Tunlid A."/>
            <person name="Henrissat B."/>
            <person name="Grigoriev I.V."/>
            <person name="Hibbett D.S."/>
            <person name="Martin F."/>
            <person name="Nordberg H.P."/>
            <person name="Cantor M.N."/>
            <person name="Hua S.X."/>
        </authorList>
    </citation>
    <scope>NUCLEOTIDE SEQUENCE [LARGE SCALE GENOMIC DNA]</scope>
    <source>
        <strain evidence="2 3">ATCC 200175</strain>
    </source>
</reference>
<keyword evidence="3" id="KW-1185">Reference proteome</keyword>
<evidence type="ECO:0000256" key="1">
    <source>
        <dbReference type="SAM" id="MobiDB-lite"/>
    </source>
</evidence>
<name>A0A0C9TK03_PAXIN</name>
<organism evidence="2 3">
    <name type="scientific">Paxillus involutus ATCC 200175</name>
    <dbReference type="NCBI Taxonomy" id="664439"/>
    <lineage>
        <taxon>Eukaryota</taxon>
        <taxon>Fungi</taxon>
        <taxon>Dikarya</taxon>
        <taxon>Basidiomycota</taxon>
        <taxon>Agaricomycotina</taxon>
        <taxon>Agaricomycetes</taxon>
        <taxon>Agaricomycetidae</taxon>
        <taxon>Boletales</taxon>
        <taxon>Paxilineae</taxon>
        <taxon>Paxillaceae</taxon>
        <taxon>Paxillus</taxon>
    </lineage>
</organism>
<dbReference type="OrthoDB" id="2647019at2759"/>
<feature type="region of interest" description="Disordered" evidence="1">
    <location>
        <begin position="28"/>
        <end position="61"/>
    </location>
</feature>
<dbReference type="HOGENOM" id="CLU_1215133_0_0_1"/>
<dbReference type="AlphaFoldDB" id="A0A0C9TK03"/>